<proteinExistence type="predicted"/>
<comment type="caution">
    <text evidence="2">The sequence shown here is derived from an EMBL/GenBank/DDBJ whole genome shotgun (WGS) entry which is preliminary data.</text>
</comment>
<organism evidence="2 3">
    <name type="scientific">Cucurbitaria berberidis CBS 394.84</name>
    <dbReference type="NCBI Taxonomy" id="1168544"/>
    <lineage>
        <taxon>Eukaryota</taxon>
        <taxon>Fungi</taxon>
        <taxon>Dikarya</taxon>
        <taxon>Ascomycota</taxon>
        <taxon>Pezizomycotina</taxon>
        <taxon>Dothideomycetes</taxon>
        <taxon>Pleosporomycetidae</taxon>
        <taxon>Pleosporales</taxon>
        <taxon>Pleosporineae</taxon>
        <taxon>Cucurbitariaceae</taxon>
        <taxon>Cucurbitaria</taxon>
    </lineage>
</organism>
<feature type="compositionally biased region" description="Polar residues" evidence="1">
    <location>
        <begin position="158"/>
        <end position="167"/>
    </location>
</feature>
<dbReference type="GeneID" id="63853639"/>
<dbReference type="OrthoDB" id="5314997at2759"/>
<dbReference type="EMBL" id="ML976614">
    <property type="protein sequence ID" value="KAF1851077.1"/>
    <property type="molecule type" value="Genomic_DNA"/>
</dbReference>
<evidence type="ECO:0000256" key="1">
    <source>
        <dbReference type="SAM" id="MobiDB-lite"/>
    </source>
</evidence>
<feature type="region of interest" description="Disordered" evidence="1">
    <location>
        <begin position="147"/>
        <end position="167"/>
    </location>
</feature>
<evidence type="ECO:0000313" key="2">
    <source>
        <dbReference type="EMBL" id="KAF1851077.1"/>
    </source>
</evidence>
<gene>
    <name evidence="2" type="ORF">K460DRAFT_401104</name>
</gene>
<feature type="compositionally biased region" description="Basic and acidic residues" evidence="1">
    <location>
        <begin position="147"/>
        <end position="157"/>
    </location>
</feature>
<evidence type="ECO:0000313" key="3">
    <source>
        <dbReference type="Proteomes" id="UP000800039"/>
    </source>
</evidence>
<name>A0A9P4LE63_9PLEO</name>
<accession>A0A9P4LE63</accession>
<sequence>MTIDTLPSRFLNLPRELRLIIYEHLDISTKHYELSRDLANGFTLLSIEVAQDKQSIFCQHAPVRDMPSITLTTYTLPVQILAACRFINIGATPILRPLLTKLKRQVPTLTVNVDCLHDPLLYGLDSFLSALLASLNAHCRPSIIDGSHAESSKREQQQPDISPATTKQTWVSQTAAKMLAQASPSRPSNPSGASAYPQVRLLLHIRKTRPFNLPPTTPSLFDGHCGLPPHTPCPTSPFCKAQKTYTVPSTLSAPPIYTISTNTKLTHVLNRTMEVVREEGLDRIKCGSIVFGQNSKKQTGSGLEVTRVCALEYEVEV</sequence>
<keyword evidence="3" id="KW-1185">Reference proteome</keyword>
<reference evidence="2" key="1">
    <citation type="submission" date="2020-01" db="EMBL/GenBank/DDBJ databases">
        <authorList>
            <consortium name="DOE Joint Genome Institute"/>
            <person name="Haridas S."/>
            <person name="Albert R."/>
            <person name="Binder M."/>
            <person name="Bloem J."/>
            <person name="Labutti K."/>
            <person name="Salamov A."/>
            <person name="Andreopoulos B."/>
            <person name="Baker S.E."/>
            <person name="Barry K."/>
            <person name="Bills G."/>
            <person name="Bluhm B.H."/>
            <person name="Cannon C."/>
            <person name="Castanera R."/>
            <person name="Culley D.E."/>
            <person name="Daum C."/>
            <person name="Ezra D."/>
            <person name="Gonzalez J.B."/>
            <person name="Henrissat B."/>
            <person name="Kuo A."/>
            <person name="Liang C."/>
            <person name="Lipzen A."/>
            <person name="Lutzoni F."/>
            <person name="Magnuson J."/>
            <person name="Mondo S."/>
            <person name="Nolan M."/>
            <person name="Ohm R."/>
            <person name="Pangilinan J."/>
            <person name="Park H.-J."/>
            <person name="Ramirez L."/>
            <person name="Alfaro M."/>
            <person name="Sun H."/>
            <person name="Tritt A."/>
            <person name="Yoshinaga Y."/>
            <person name="Zwiers L.-H."/>
            <person name="Turgeon B.G."/>
            <person name="Goodwin S.B."/>
            <person name="Spatafora J.W."/>
            <person name="Crous P.W."/>
            <person name="Grigoriev I.V."/>
        </authorList>
    </citation>
    <scope>NUCLEOTIDE SEQUENCE</scope>
    <source>
        <strain evidence="2">CBS 394.84</strain>
    </source>
</reference>
<protein>
    <submittedName>
        <fullName evidence="2">Uncharacterized protein</fullName>
    </submittedName>
</protein>
<dbReference type="RefSeq" id="XP_040793640.1">
    <property type="nucleotide sequence ID" value="XM_040936389.1"/>
</dbReference>
<dbReference type="AlphaFoldDB" id="A0A9P4LE63"/>
<dbReference type="Proteomes" id="UP000800039">
    <property type="component" value="Unassembled WGS sequence"/>
</dbReference>